<evidence type="ECO:0000256" key="6">
    <source>
        <dbReference type="ARBA" id="ARBA00023237"/>
    </source>
</evidence>
<comment type="subcellular location">
    <subcellularLocation>
        <location evidence="1 7">Cell outer membrane</location>
        <topology evidence="1 7">Multi-pass membrane protein</topology>
    </subcellularLocation>
</comment>
<feature type="chain" id="PRO_5007840991" description="TonB-dependent receptor plug domain-containing protein" evidence="8">
    <location>
        <begin position="22"/>
        <end position="880"/>
    </location>
</feature>
<dbReference type="SUPFAM" id="SSF56935">
    <property type="entry name" value="Porins"/>
    <property type="match status" value="1"/>
</dbReference>
<evidence type="ECO:0000259" key="9">
    <source>
        <dbReference type="Pfam" id="PF07715"/>
    </source>
</evidence>
<evidence type="ECO:0000256" key="7">
    <source>
        <dbReference type="PROSITE-ProRule" id="PRU01360"/>
    </source>
</evidence>
<dbReference type="InterPro" id="IPR012910">
    <property type="entry name" value="Plug_dom"/>
</dbReference>
<dbReference type="GO" id="GO:0009279">
    <property type="term" value="C:cell outer membrane"/>
    <property type="evidence" value="ECO:0007669"/>
    <property type="project" value="UniProtKB-SubCell"/>
</dbReference>
<dbReference type="InterPro" id="IPR037066">
    <property type="entry name" value="Plug_dom_sf"/>
</dbReference>
<feature type="signal peptide" evidence="8">
    <location>
        <begin position="1"/>
        <end position="21"/>
    </location>
</feature>
<dbReference type="AlphaFoldDB" id="A0A162XD32"/>
<dbReference type="STRING" id="1642818.AWE51_13240"/>
<dbReference type="Proteomes" id="UP000076715">
    <property type="component" value="Unassembled WGS sequence"/>
</dbReference>
<name>A0A162XD32_9FLAO</name>
<evidence type="ECO:0000313" key="11">
    <source>
        <dbReference type="Proteomes" id="UP000076715"/>
    </source>
</evidence>
<keyword evidence="2 7" id="KW-0813">Transport</keyword>
<dbReference type="RefSeq" id="WP_066317924.1">
    <property type="nucleotide sequence ID" value="NZ_CANLSS010000004.1"/>
</dbReference>
<keyword evidence="8" id="KW-0732">Signal</keyword>
<evidence type="ECO:0000256" key="1">
    <source>
        <dbReference type="ARBA" id="ARBA00004571"/>
    </source>
</evidence>
<keyword evidence="11" id="KW-1185">Reference proteome</keyword>
<organism evidence="10 11">
    <name type="scientific">Aquimarina aggregata</name>
    <dbReference type="NCBI Taxonomy" id="1642818"/>
    <lineage>
        <taxon>Bacteria</taxon>
        <taxon>Pseudomonadati</taxon>
        <taxon>Bacteroidota</taxon>
        <taxon>Flavobacteriia</taxon>
        <taxon>Flavobacteriales</taxon>
        <taxon>Flavobacteriaceae</taxon>
        <taxon>Aquimarina</taxon>
    </lineage>
</organism>
<keyword evidence="3 7" id="KW-1134">Transmembrane beta strand</keyword>
<dbReference type="OrthoDB" id="1154319at2"/>
<evidence type="ECO:0000256" key="5">
    <source>
        <dbReference type="ARBA" id="ARBA00023136"/>
    </source>
</evidence>
<sequence length="880" mass="100550">MKLLKLTIFTFLLCISLVTSAQEVTVATPNKYTSIHELAQSFSVTHNLQFSYDVERMQKSYILTPELTLSFSSFKELLKSIQVDLEEEDSDNYLLIQTSNEISYCAILRDKNTSFEIPDVLVMQGDNYLGTTDISGQINLEIMPGALITLSYTGYTTQNVIVTQKENCELFLLENNVQELDEIVLTNYLTRGIVKNKNSSLTVSPKALAILPGLVEPDIFQSLQLIPGISSPEEDPGALHIRGGTPDQNLILWDGIKMYQNSHFFNQISSFNPYITKKVNVYRGGTSVRYGDRISGVIDMQSDDDLFNGFKAGLGVNLLGGDAYLKIPISKKLGLLVAGRRSLTDLYESFTFNSLSSKVFQNSRVNASSSRAESGLNYFFSDYNIKLSYKPKEDHSYSWSFISVENQLKNISKRSENGIEEEAEDRLKRINPGGSFTWRREKQGFTTKQFQLYLSNYLSDYTFNNKITNTNTSENTSEEVQRENIVTELGYDLFYDIPFGKKHHVLLGHQTVITAVDNFVSNIQRDSNGVEEIPISNPLFGESNFGTKVGLIAYGEYRFHSEHVLFSAGVRTDYNNLSEQAITEPRIYSTVKVNNNLRLTGSLERKNQSFSQISTPEISGEGSSFFNSLSTVNRFWSDQSFAGDFFAPWVIQKSDQFTLGALYDKNGWSFELESYYKRINNTIPISDTFLTSIYFIENRDLLTTGKAKRFGIDLLVKKQILDYRVWMSYSFGKNNVKYEDLQSEYFPEVFDQRHRFNISQTYKYKRFEFALGWTYGSGLPSNKLSSGTINEINNIKANNLFYSKRLPDYHRLDLSSLYHFESVGRWNSKIGFSIRNLYNRKQLLQQTYSIVQDDNNNRTIKEVSNRTLGFTADLVFRISF</sequence>
<evidence type="ECO:0000256" key="8">
    <source>
        <dbReference type="SAM" id="SignalP"/>
    </source>
</evidence>
<dbReference type="PROSITE" id="PS52016">
    <property type="entry name" value="TONB_DEPENDENT_REC_3"/>
    <property type="match status" value="1"/>
</dbReference>
<dbReference type="Gene3D" id="2.40.170.20">
    <property type="entry name" value="TonB-dependent receptor, beta-barrel domain"/>
    <property type="match status" value="1"/>
</dbReference>
<accession>A0A162XD32</accession>
<evidence type="ECO:0000256" key="2">
    <source>
        <dbReference type="ARBA" id="ARBA00022448"/>
    </source>
</evidence>
<evidence type="ECO:0000313" key="10">
    <source>
        <dbReference type="EMBL" id="KZS38560.1"/>
    </source>
</evidence>
<gene>
    <name evidence="10" type="ORF">AWE51_13240</name>
</gene>
<keyword evidence="4 7" id="KW-0812">Transmembrane</keyword>
<dbReference type="EMBL" id="LQRT01000046">
    <property type="protein sequence ID" value="KZS38560.1"/>
    <property type="molecule type" value="Genomic_DNA"/>
</dbReference>
<protein>
    <recommendedName>
        <fullName evidence="9">TonB-dependent receptor plug domain-containing protein</fullName>
    </recommendedName>
</protein>
<feature type="domain" description="TonB-dependent receptor plug" evidence="9">
    <location>
        <begin position="219"/>
        <end position="296"/>
    </location>
</feature>
<evidence type="ECO:0000256" key="4">
    <source>
        <dbReference type="ARBA" id="ARBA00022692"/>
    </source>
</evidence>
<proteinExistence type="inferred from homology"/>
<comment type="similarity">
    <text evidence="7">Belongs to the TonB-dependent receptor family.</text>
</comment>
<dbReference type="InterPro" id="IPR036942">
    <property type="entry name" value="Beta-barrel_TonB_sf"/>
</dbReference>
<keyword evidence="6 7" id="KW-0998">Cell outer membrane</keyword>
<dbReference type="InterPro" id="IPR039426">
    <property type="entry name" value="TonB-dep_rcpt-like"/>
</dbReference>
<dbReference type="Pfam" id="PF07715">
    <property type="entry name" value="Plug"/>
    <property type="match status" value="1"/>
</dbReference>
<evidence type="ECO:0000256" key="3">
    <source>
        <dbReference type="ARBA" id="ARBA00022452"/>
    </source>
</evidence>
<comment type="caution">
    <text evidence="10">The sequence shown here is derived from an EMBL/GenBank/DDBJ whole genome shotgun (WGS) entry which is preliminary data.</text>
</comment>
<reference evidence="10 11" key="1">
    <citation type="submission" date="2016-01" db="EMBL/GenBank/DDBJ databases">
        <title>The draft genome sequence of Aquimarina sp. RZW4-3-2.</title>
        <authorList>
            <person name="Wang Y."/>
        </authorList>
    </citation>
    <scope>NUCLEOTIDE SEQUENCE [LARGE SCALE GENOMIC DNA]</scope>
    <source>
        <strain evidence="10 11">RZW4-3-2</strain>
    </source>
</reference>
<dbReference type="Gene3D" id="2.170.130.10">
    <property type="entry name" value="TonB-dependent receptor, plug domain"/>
    <property type="match status" value="1"/>
</dbReference>
<keyword evidence="5 7" id="KW-0472">Membrane</keyword>